<protein>
    <recommendedName>
        <fullName evidence="2">Glycosyl transferase CAP10 domain-containing protein</fullName>
    </recommendedName>
</protein>
<evidence type="ECO:0000259" key="2">
    <source>
        <dbReference type="SMART" id="SM00672"/>
    </source>
</evidence>
<keyword evidence="1" id="KW-1133">Transmembrane helix</keyword>
<dbReference type="InterPro" id="IPR051091">
    <property type="entry name" value="O-Glucosyltr/Glycosyltrsf_90"/>
</dbReference>
<proteinExistence type="predicted"/>
<keyword evidence="1" id="KW-0812">Transmembrane</keyword>
<evidence type="ECO:0000313" key="4">
    <source>
        <dbReference type="Proteomes" id="UP001157006"/>
    </source>
</evidence>
<dbReference type="SMART" id="SM00672">
    <property type="entry name" value="CAP10"/>
    <property type="match status" value="1"/>
</dbReference>
<evidence type="ECO:0000256" key="1">
    <source>
        <dbReference type="SAM" id="Phobius"/>
    </source>
</evidence>
<keyword evidence="1" id="KW-0472">Membrane</keyword>
<dbReference type="EMBL" id="OX451740">
    <property type="protein sequence ID" value="CAI8613120.1"/>
    <property type="molecule type" value="Genomic_DNA"/>
</dbReference>
<feature type="transmembrane region" description="Helical" evidence="1">
    <location>
        <begin position="6"/>
        <end position="27"/>
    </location>
</feature>
<dbReference type="AlphaFoldDB" id="A0AAV1ARP2"/>
<dbReference type="PANTHER" id="PTHR12203:SF85">
    <property type="entry name" value="GLYCOSYLTRANSFERASE FAMILY 90 PROTEIN"/>
    <property type="match status" value="1"/>
</dbReference>
<name>A0AAV1ARP2_VICFA</name>
<dbReference type="Proteomes" id="UP001157006">
    <property type="component" value="Chromosome 5"/>
</dbReference>
<dbReference type="Pfam" id="PF05686">
    <property type="entry name" value="Glyco_transf_90"/>
    <property type="match status" value="1"/>
</dbReference>
<dbReference type="InterPro" id="IPR006598">
    <property type="entry name" value="CAP10"/>
</dbReference>
<evidence type="ECO:0000313" key="3">
    <source>
        <dbReference type="EMBL" id="CAI8613120.1"/>
    </source>
</evidence>
<organism evidence="3 4">
    <name type="scientific">Vicia faba</name>
    <name type="common">Broad bean</name>
    <name type="synonym">Faba vulgaris</name>
    <dbReference type="NCBI Taxonomy" id="3906"/>
    <lineage>
        <taxon>Eukaryota</taxon>
        <taxon>Viridiplantae</taxon>
        <taxon>Streptophyta</taxon>
        <taxon>Embryophyta</taxon>
        <taxon>Tracheophyta</taxon>
        <taxon>Spermatophyta</taxon>
        <taxon>Magnoliopsida</taxon>
        <taxon>eudicotyledons</taxon>
        <taxon>Gunneridae</taxon>
        <taxon>Pentapetalae</taxon>
        <taxon>rosids</taxon>
        <taxon>fabids</taxon>
        <taxon>Fabales</taxon>
        <taxon>Fabaceae</taxon>
        <taxon>Papilionoideae</taxon>
        <taxon>50 kb inversion clade</taxon>
        <taxon>NPAAA clade</taxon>
        <taxon>Hologalegina</taxon>
        <taxon>IRL clade</taxon>
        <taxon>Fabeae</taxon>
        <taxon>Vicia</taxon>
    </lineage>
</organism>
<keyword evidence="4" id="KW-1185">Reference proteome</keyword>
<accession>A0AAV1ARP2</accession>
<gene>
    <name evidence="3" type="ORF">VFH_V066480</name>
</gene>
<reference evidence="3 4" key="1">
    <citation type="submission" date="2023-01" db="EMBL/GenBank/DDBJ databases">
        <authorList>
            <person name="Kreplak J."/>
        </authorList>
    </citation>
    <scope>NUCLEOTIDE SEQUENCE [LARGE SCALE GENOMIC DNA]</scope>
</reference>
<sequence length="462" mass="54605">MVKRWAVFSITFFFIYFLFLIDWNPYINHHDTYKITKSTSHSKTIRIINRHQTKYKLNCFNGSHTKTCPKDDSLVHAFHQDHQHSSSSSSSFTCPEYFRWIHEDLKPWNNTGITREMMERGLNISQLRISIIKGKAYVEVYGGSYQTRDLYTVWGIVQLLRLYPGRVPDLELLFETGDATVLDKQQFRRLTPPPIFSYCGQKDSLDIVFPDWSYWGWAETAIKPWEKVLKDIKESSKKIKWKDRIPYAFWKGNSYLSYARRTLRTCNVTDEQDWNTRVYSVNWNNETLQGFKNTKLEDQCTHRYKIYVEGISWSVSEKYILACDSMTMFIKPTYYDFFSRSLVPYKHFWPISNKSICEDIKYAVDWGNAHPEKAKAIGREGTRFVEENVKMMFVYDYMLHLLIEYAKLLRFEPTIHPDAVEVCSENLACPKGGLWKKFMVDSMVKSPSHTPPCTMFSPYDKQ</sequence>
<dbReference type="PANTHER" id="PTHR12203">
    <property type="entry name" value="KDEL LYS-ASP-GLU-LEU CONTAINING - RELATED"/>
    <property type="match status" value="1"/>
</dbReference>
<feature type="domain" description="Glycosyl transferase CAP10" evidence="2">
    <location>
        <begin position="166"/>
        <end position="412"/>
    </location>
</feature>